<dbReference type="Proteomes" id="UP001597100">
    <property type="component" value="Unassembled WGS sequence"/>
</dbReference>
<evidence type="ECO:0000313" key="2">
    <source>
        <dbReference type="EMBL" id="MFD0977944.1"/>
    </source>
</evidence>
<evidence type="ECO:0000313" key="3">
    <source>
        <dbReference type="Proteomes" id="UP001597100"/>
    </source>
</evidence>
<dbReference type="Gene3D" id="3.90.550.10">
    <property type="entry name" value="Spore Coat Polysaccharide Biosynthesis Protein SpsA, Chain A"/>
    <property type="match status" value="1"/>
</dbReference>
<keyword evidence="3" id="KW-1185">Reference proteome</keyword>
<dbReference type="Pfam" id="PF00535">
    <property type="entry name" value="Glycos_transf_2"/>
    <property type="match status" value="1"/>
</dbReference>
<organism evidence="2 3">
    <name type="scientific">Salinimicrobium gaetbulicola</name>
    <dbReference type="NCBI Taxonomy" id="999702"/>
    <lineage>
        <taxon>Bacteria</taxon>
        <taxon>Pseudomonadati</taxon>
        <taxon>Bacteroidota</taxon>
        <taxon>Flavobacteriia</taxon>
        <taxon>Flavobacteriales</taxon>
        <taxon>Flavobacteriaceae</taxon>
        <taxon>Salinimicrobium</taxon>
    </lineage>
</organism>
<gene>
    <name evidence="2" type="ORF">ACFQ1G_14195</name>
</gene>
<feature type="domain" description="Glycosyltransferase 2-like" evidence="1">
    <location>
        <begin position="9"/>
        <end position="124"/>
    </location>
</feature>
<dbReference type="PANTHER" id="PTHR22916:SF3">
    <property type="entry name" value="UDP-GLCNAC:BETAGAL BETA-1,3-N-ACETYLGLUCOSAMINYLTRANSFERASE-LIKE PROTEIN 1"/>
    <property type="match status" value="1"/>
</dbReference>
<dbReference type="RefSeq" id="WP_380740645.1">
    <property type="nucleotide sequence ID" value="NZ_JBHTJP010000035.1"/>
</dbReference>
<dbReference type="InterPro" id="IPR001173">
    <property type="entry name" value="Glyco_trans_2-like"/>
</dbReference>
<comment type="caution">
    <text evidence="2">The sequence shown here is derived from an EMBL/GenBank/DDBJ whole genome shotgun (WGS) entry which is preliminary data.</text>
</comment>
<dbReference type="CDD" id="cd00761">
    <property type="entry name" value="Glyco_tranf_GTA_type"/>
    <property type="match status" value="1"/>
</dbReference>
<dbReference type="EMBL" id="JBHTJP010000035">
    <property type="protein sequence ID" value="MFD0977944.1"/>
    <property type="molecule type" value="Genomic_DNA"/>
</dbReference>
<reference evidence="3" key="1">
    <citation type="journal article" date="2019" name="Int. J. Syst. Evol. Microbiol.">
        <title>The Global Catalogue of Microorganisms (GCM) 10K type strain sequencing project: providing services to taxonomists for standard genome sequencing and annotation.</title>
        <authorList>
            <consortium name="The Broad Institute Genomics Platform"/>
            <consortium name="The Broad Institute Genome Sequencing Center for Infectious Disease"/>
            <person name="Wu L."/>
            <person name="Ma J."/>
        </authorList>
    </citation>
    <scope>NUCLEOTIDE SEQUENCE [LARGE SCALE GENOMIC DNA]</scope>
    <source>
        <strain evidence="3">CCUG 60898</strain>
    </source>
</reference>
<accession>A0ABW3IIX5</accession>
<dbReference type="SUPFAM" id="SSF53448">
    <property type="entry name" value="Nucleotide-diphospho-sugar transferases"/>
    <property type="match status" value="1"/>
</dbReference>
<evidence type="ECO:0000259" key="1">
    <source>
        <dbReference type="Pfam" id="PF00535"/>
    </source>
</evidence>
<sequence>METETLIGIVVPTYNRAHLIGETLNSISKQTYSHWECLIIDDGSSDNTREVVENYLNIDKRFFYFQRTKDYNKGAAGARNYGLDLAIKRGVEFVQFFDDDDIMYPQKLELQLKPFLYDEKMVFTVCKFDKLVEMKEGESSFHRPSYDLHHEHAGDAILSGDLKINTLSSMWRLSILKDFRFNETLSHAEEWELFTRIGYHFPSNYGIVDEYLYSYRKHKNTLTMGADPDYSKRKTSGVIRTILCDYLTKEKIHTKFSILFFAKYFLVYSYNPSNIKSFLKYIKEQNMPWKIELYLRLGLTMAKINRKIIFKLSSWI</sequence>
<dbReference type="InterPro" id="IPR029044">
    <property type="entry name" value="Nucleotide-diphossugar_trans"/>
</dbReference>
<proteinExistence type="predicted"/>
<protein>
    <submittedName>
        <fullName evidence="2">Glycosyltransferase family 2 protein</fullName>
    </submittedName>
</protein>
<name>A0ABW3IIX5_9FLAO</name>
<dbReference type="PANTHER" id="PTHR22916">
    <property type="entry name" value="GLYCOSYLTRANSFERASE"/>
    <property type="match status" value="1"/>
</dbReference>